<evidence type="ECO:0000313" key="3">
    <source>
        <dbReference type="Proteomes" id="UP000663841"/>
    </source>
</evidence>
<accession>A0A8H3GIP0</accession>
<reference evidence="2" key="1">
    <citation type="submission" date="2021-01" db="EMBL/GenBank/DDBJ databases">
        <authorList>
            <person name="Kaushik A."/>
        </authorList>
    </citation>
    <scope>NUCLEOTIDE SEQUENCE</scope>
    <source>
        <strain evidence="2">AG3-T5</strain>
    </source>
</reference>
<dbReference type="EMBL" id="CAJMWW010000158">
    <property type="protein sequence ID" value="CAE6452154.1"/>
    <property type="molecule type" value="Genomic_DNA"/>
</dbReference>
<comment type="caution">
    <text evidence="2">The sequence shown here is derived from an EMBL/GenBank/DDBJ whole genome shotgun (WGS) entry which is preliminary data.</text>
</comment>
<name>A0A8H3GIP0_9AGAM</name>
<evidence type="ECO:0000313" key="2">
    <source>
        <dbReference type="EMBL" id="CAE6452154.1"/>
    </source>
</evidence>
<feature type="region of interest" description="Disordered" evidence="1">
    <location>
        <begin position="1"/>
        <end position="55"/>
    </location>
</feature>
<organism evidence="2 3">
    <name type="scientific">Rhizoctonia solani</name>
    <dbReference type="NCBI Taxonomy" id="456999"/>
    <lineage>
        <taxon>Eukaryota</taxon>
        <taxon>Fungi</taxon>
        <taxon>Dikarya</taxon>
        <taxon>Basidiomycota</taxon>
        <taxon>Agaricomycotina</taxon>
        <taxon>Agaricomycetes</taxon>
        <taxon>Cantharellales</taxon>
        <taxon>Ceratobasidiaceae</taxon>
        <taxon>Rhizoctonia</taxon>
    </lineage>
</organism>
<dbReference type="Proteomes" id="UP000663841">
    <property type="component" value="Unassembled WGS sequence"/>
</dbReference>
<gene>
    <name evidence="2" type="ORF">RDB_LOCUS129526</name>
</gene>
<sequence length="103" mass="11367">MDQPDTVLNFSEIRPSKRGSEPLPINDPQQSTPLPFLKSSPTISATGTDSSSVNPHARLATDSLGQELRPQASIWKMYVEEAAEQDAELVDVQNKNLDLMLLF</sequence>
<feature type="non-terminal residue" evidence="2">
    <location>
        <position position="1"/>
    </location>
</feature>
<dbReference type="AlphaFoldDB" id="A0A8H3GIP0"/>
<proteinExistence type="predicted"/>
<protein>
    <submittedName>
        <fullName evidence="2">Uncharacterized protein</fullName>
    </submittedName>
</protein>
<evidence type="ECO:0000256" key="1">
    <source>
        <dbReference type="SAM" id="MobiDB-lite"/>
    </source>
</evidence>
<feature type="compositionally biased region" description="Polar residues" evidence="1">
    <location>
        <begin position="27"/>
        <end position="54"/>
    </location>
</feature>